<proteinExistence type="predicted"/>
<sequence>MEAYTAFYAVHGFLIKHNPAAVKQILWLAAQRAISVLEESRQCKCTGPNSQSAFLDSGGLYRLVVNCDSASPSQTLVQQLFESENPPMSQCQCSQEVNCSSYILDGYGQMQLDKHVSEQVELLKQNQNLSLAQEISNQQDDQNTDTIGLIFTSEVYSFAISQTRAARNRIAPALIKNLGMFAGQLEGAVCTGNSDILCESNFVFDYQYSLGFENKSEVKVVSSQHLKQGVDFMCVRGDEVLGSFQIGGETFVFGNSEKYQLVRVE</sequence>
<evidence type="ECO:0000313" key="2">
    <source>
        <dbReference type="EMBL" id="CAL6019993.1"/>
    </source>
</evidence>
<dbReference type="Proteomes" id="UP001642409">
    <property type="component" value="Unassembled WGS sequence"/>
</dbReference>
<protein>
    <submittedName>
        <fullName evidence="2">Hypothetical_protein</fullName>
    </submittedName>
</protein>
<evidence type="ECO:0000313" key="3">
    <source>
        <dbReference type="Proteomes" id="UP001642409"/>
    </source>
</evidence>
<organism evidence="1">
    <name type="scientific">Hexamita inflata</name>
    <dbReference type="NCBI Taxonomy" id="28002"/>
    <lineage>
        <taxon>Eukaryota</taxon>
        <taxon>Metamonada</taxon>
        <taxon>Diplomonadida</taxon>
        <taxon>Hexamitidae</taxon>
        <taxon>Hexamitinae</taxon>
        <taxon>Hexamita</taxon>
    </lineage>
</organism>
<comment type="caution">
    <text evidence="1">The sequence shown here is derived from an EMBL/GenBank/DDBJ whole genome shotgun (WGS) entry which is preliminary data.</text>
</comment>
<reference evidence="2 3" key="2">
    <citation type="submission" date="2024-07" db="EMBL/GenBank/DDBJ databases">
        <authorList>
            <person name="Akdeniz Z."/>
        </authorList>
    </citation>
    <scope>NUCLEOTIDE SEQUENCE [LARGE SCALE GENOMIC DNA]</scope>
</reference>
<dbReference type="AlphaFoldDB" id="A0AA86PA84"/>
<name>A0AA86PA84_9EUKA</name>
<dbReference type="EMBL" id="CATOUU010000590">
    <property type="protein sequence ID" value="CAI9934957.1"/>
    <property type="molecule type" value="Genomic_DNA"/>
</dbReference>
<gene>
    <name evidence="1" type="ORF">HINF_LOCUS22602</name>
    <name evidence="2" type="ORF">HINF_LOCUS27216</name>
</gene>
<dbReference type="EMBL" id="CAXDID020000084">
    <property type="protein sequence ID" value="CAL6019993.1"/>
    <property type="molecule type" value="Genomic_DNA"/>
</dbReference>
<reference evidence="1" key="1">
    <citation type="submission" date="2023-06" db="EMBL/GenBank/DDBJ databases">
        <authorList>
            <person name="Kurt Z."/>
        </authorList>
    </citation>
    <scope>NUCLEOTIDE SEQUENCE</scope>
</reference>
<accession>A0AA86PA84</accession>
<evidence type="ECO:0000313" key="1">
    <source>
        <dbReference type="EMBL" id="CAI9934957.1"/>
    </source>
</evidence>
<keyword evidence="3" id="KW-1185">Reference proteome</keyword>